<evidence type="ECO:0008006" key="11">
    <source>
        <dbReference type="Google" id="ProtNLM"/>
    </source>
</evidence>
<feature type="transmembrane region" description="Helical" evidence="8">
    <location>
        <begin position="338"/>
        <end position="356"/>
    </location>
</feature>
<sequence length="459" mass="52782">MQVIHRKSIHFYHSLLCLCAQVNFVACQLFALLMAVWFRIYLHPSKTSPFIRHVVATLLGFYLALFCFGWYSLHFLVQSGLSYSVMVFAGLENMHKYCFIVTLGYLILCQITRVYVFDYGMYSADFTGRMPSLLEYLSYNCNFMGILAGPTCSYNDYKAFIEGTCYQPRHQENANGKENGKYKQTEPSPKNDVISKLCTCAISLAVYLSLYKLLPVERSIDDDFVNSTPFHLQVVYLYLAMLALRPKYYFVWTLADAINNAAGFGFNGYNKDGSPRWDLISNLRILDIEFATSFKLFLDNWNIQTALWLKRVCYERCPINPTAATFLLSAMWHGVYPGYYLTFLTGIGMTMAARAVRHNIRPYFLVSDSYKGIYDVITWAWTQVAISYTVAPFVLLAVGPSLKFYRYVYELLIHCGVGDTMSAFLILKKYIHFARNKTSDLNIDQSLQRNYDPNINNSC</sequence>
<dbReference type="GO" id="GO:0030258">
    <property type="term" value="P:lipid modification"/>
    <property type="evidence" value="ECO:0007669"/>
    <property type="project" value="TreeGrafter"/>
</dbReference>
<dbReference type="PANTHER" id="PTHR13906">
    <property type="entry name" value="PORCUPINE"/>
    <property type="match status" value="1"/>
</dbReference>
<reference evidence="9 10" key="1">
    <citation type="submission" date="2018-05" db="EMBL/GenBank/DDBJ databases">
        <authorList>
            <person name="Datahose"/>
        </authorList>
    </citation>
    <scope>NUCLEOTIDE SEQUENCE</scope>
</reference>
<feature type="transmembrane region" description="Helical" evidence="8">
    <location>
        <begin position="404"/>
        <end position="427"/>
    </location>
</feature>
<keyword evidence="2" id="KW-0808">Transferase</keyword>
<feature type="transmembrane region" description="Helical" evidence="8">
    <location>
        <begin position="97"/>
        <end position="116"/>
    </location>
</feature>
<evidence type="ECO:0000256" key="6">
    <source>
        <dbReference type="ARBA" id="ARBA00023136"/>
    </source>
</evidence>
<organism evidence="9 10">
    <name type="scientific">Astatotilapia calliptera</name>
    <name type="common">Eastern happy</name>
    <name type="synonym">Chromis callipterus</name>
    <dbReference type="NCBI Taxonomy" id="8154"/>
    <lineage>
        <taxon>Eukaryota</taxon>
        <taxon>Metazoa</taxon>
        <taxon>Chordata</taxon>
        <taxon>Craniata</taxon>
        <taxon>Vertebrata</taxon>
        <taxon>Euteleostomi</taxon>
        <taxon>Actinopterygii</taxon>
        <taxon>Neopterygii</taxon>
        <taxon>Teleostei</taxon>
        <taxon>Neoteleostei</taxon>
        <taxon>Acanthomorphata</taxon>
        <taxon>Ovalentaria</taxon>
        <taxon>Cichlomorphae</taxon>
        <taxon>Cichliformes</taxon>
        <taxon>Cichlidae</taxon>
        <taxon>African cichlids</taxon>
        <taxon>Pseudocrenilabrinae</taxon>
        <taxon>Haplochromini</taxon>
        <taxon>Astatotilapia</taxon>
    </lineage>
</organism>
<evidence type="ECO:0000256" key="5">
    <source>
        <dbReference type="ARBA" id="ARBA00022989"/>
    </source>
</evidence>
<comment type="subcellular location">
    <subcellularLocation>
        <location evidence="1">Endoplasmic reticulum membrane</location>
        <topology evidence="1">Multi-pass membrane protein</topology>
    </subcellularLocation>
</comment>
<dbReference type="InterPro" id="IPR049941">
    <property type="entry name" value="LPLAT_7/PORCN-like"/>
</dbReference>
<keyword evidence="5 8" id="KW-1133">Transmembrane helix</keyword>
<evidence type="ECO:0000256" key="4">
    <source>
        <dbReference type="ARBA" id="ARBA00022824"/>
    </source>
</evidence>
<gene>
    <name evidence="9" type="primary">MBOAT2</name>
</gene>
<dbReference type="GO" id="GO:0005789">
    <property type="term" value="C:endoplasmic reticulum membrane"/>
    <property type="evidence" value="ECO:0007669"/>
    <property type="project" value="UniProtKB-SubCell"/>
</dbReference>
<feature type="transmembrane region" description="Helical" evidence="8">
    <location>
        <begin position="50"/>
        <end position="76"/>
    </location>
</feature>
<evidence type="ECO:0000256" key="7">
    <source>
        <dbReference type="ARBA" id="ARBA00023315"/>
    </source>
</evidence>
<dbReference type="GO" id="GO:0016746">
    <property type="term" value="F:acyltransferase activity"/>
    <property type="evidence" value="ECO:0007669"/>
    <property type="project" value="UniProtKB-KW"/>
</dbReference>
<keyword evidence="10" id="KW-1185">Reference proteome</keyword>
<dbReference type="Proteomes" id="UP000265100">
    <property type="component" value="Chromosome 19"/>
</dbReference>
<dbReference type="InterPro" id="IPR004299">
    <property type="entry name" value="MBOAT_fam"/>
</dbReference>
<dbReference type="PANTHER" id="PTHR13906:SF7">
    <property type="entry name" value="LYSOPHOSPHOLIPID ACYLTRANSFERASE 2"/>
    <property type="match status" value="1"/>
</dbReference>
<reference evidence="9" key="4">
    <citation type="submission" date="2025-09" db="UniProtKB">
        <authorList>
            <consortium name="Ensembl"/>
        </authorList>
    </citation>
    <scope>IDENTIFICATION</scope>
</reference>
<protein>
    <recommendedName>
        <fullName evidence="11">Membrane bound O-acyltransferase domain containing 2a</fullName>
    </recommendedName>
</protein>
<name>A0AAX7TTW5_ASTCA</name>
<dbReference type="GeneTree" id="ENSGT01030000234564"/>
<feature type="transmembrane region" description="Helical" evidence="8">
    <location>
        <begin position="376"/>
        <end position="398"/>
    </location>
</feature>
<dbReference type="AlphaFoldDB" id="A0AAX7TTW5"/>
<dbReference type="Pfam" id="PF03062">
    <property type="entry name" value="MBOAT"/>
    <property type="match status" value="1"/>
</dbReference>
<reference evidence="9" key="3">
    <citation type="submission" date="2025-08" db="UniProtKB">
        <authorList>
            <consortium name="Ensembl"/>
        </authorList>
    </citation>
    <scope>IDENTIFICATION</scope>
</reference>
<evidence type="ECO:0000313" key="10">
    <source>
        <dbReference type="Proteomes" id="UP000265100"/>
    </source>
</evidence>
<dbReference type="Ensembl" id="ENSACLT00000060416.1">
    <property type="protein sequence ID" value="ENSACLP00000060718.1"/>
    <property type="gene ID" value="ENSACLG00000018621.2"/>
</dbReference>
<evidence type="ECO:0000313" key="9">
    <source>
        <dbReference type="Ensembl" id="ENSACLP00000060718.1"/>
    </source>
</evidence>
<keyword evidence="7" id="KW-0012">Acyltransferase</keyword>
<keyword evidence="3 8" id="KW-0812">Transmembrane</keyword>
<keyword evidence="6 8" id="KW-0472">Membrane</keyword>
<evidence type="ECO:0000256" key="3">
    <source>
        <dbReference type="ARBA" id="ARBA00022692"/>
    </source>
</evidence>
<accession>A0AAX7TTW5</accession>
<evidence type="ECO:0000256" key="8">
    <source>
        <dbReference type="SAM" id="Phobius"/>
    </source>
</evidence>
<reference evidence="10" key="2">
    <citation type="submission" date="2023-03" db="EMBL/GenBank/DDBJ databases">
        <authorList>
            <consortium name="Wellcome Sanger Institute Data Sharing"/>
        </authorList>
    </citation>
    <scope>NUCLEOTIDE SEQUENCE [LARGE SCALE GENOMIC DNA]</scope>
</reference>
<feature type="transmembrane region" description="Helical" evidence="8">
    <location>
        <begin position="12"/>
        <end position="38"/>
    </location>
</feature>
<evidence type="ECO:0000256" key="2">
    <source>
        <dbReference type="ARBA" id="ARBA00022679"/>
    </source>
</evidence>
<keyword evidence="4" id="KW-0256">Endoplasmic reticulum</keyword>
<evidence type="ECO:0000256" key="1">
    <source>
        <dbReference type="ARBA" id="ARBA00004477"/>
    </source>
</evidence>
<proteinExistence type="predicted"/>